<dbReference type="RefSeq" id="WP_210682597.1">
    <property type="nucleotide sequence ID" value="NZ_JAGMWN010000006.1"/>
</dbReference>
<dbReference type="EMBL" id="JAGMWN010000006">
    <property type="protein sequence ID" value="MBP5858012.1"/>
    <property type="molecule type" value="Genomic_DNA"/>
</dbReference>
<comment type="caution">
    <text evidence="2">The sequence shown here is derived from an EMBL/GenBank/DDBJ whole genome shotgun (WGS) entry which is preliminary data.</text>
</comment>
<dbReference type="AlphaFoldDB" id="A0A8J7V3J5"/>
<protein>
    <submittedName>
        <fullName evidence="2">Uncharacterized protein</fullName>
    </submittedName>
</protein>
<evidence type="ECO:0000313" key="3">
    <source>
        <dbReference type="Proteomes" id="UP000672602"/>
    </source>
</evidence>
<dbReference type="Proteomes" id="UP000672602">
    <property type="component" value="Unassembled WGS sequence"/>
</dbReference>
<dbReference type="PROSITE" id="PS51257">
    <property type="entry name" value="PROKAR_LIPOPROTEIN"/>
    <property type="match status" value="1"/>
</dbReference>
<name>A0A8J7V3J5_9PROT</name>
<gene>
    <name evidence="2" type="ORF">KAJ83_13420</name>
</gene>
<keyword evidence="1" id="KW-0732">Signal</keyword>
<feature type="chain" id="PRO_5035160319" evidence="1">
    <location>
        <begin position="20"/>
        <end position="200"/>
    </location>
</feature>
<reference evidence="2" key="1">
    <citation type="submission" date="2021-04" db="EMBL/GenBank/DDBJ databases">
        <authorList>
            <person name="Zhang D.-C."/>
        </authorList>
    </citation>
    <scope>NUCLEOTIDE SEQUENCE</scope>
    <source>
        <strain evidence="2">CGMCC 1.15697</strain>
    </source>
</reference>
<organism evidence="2 3">
    <name type="scientific">Marivibrio halodurans</name>
    <dbReference type="NCBI Taxonomy" id="2039722"/>
    <lineage>
        <taxon>Bacteria</taxon>
        <taxon>Pseudomonadati</taxon>
        <taxon>Pseudomonadota</taxon>
        <taxon>Alphaproteobacteria</taxon>
        <taxon>Rhodospirillales</taxon>
        <taxon>Rhodospirillaceae</taxon>
        <taxon>Marivibrio</taxon>
    </lineage>
</organism>
<keyword evidence="3" id="KW-1185">Reference proteome</keyword>
<feature type="signal peptide" evidence="1">
    <location>
        <begin position="1"/>
        <end position="19"/>
    </location>
</feature>
<sequence length="200" mass="22916">MFPRPARLLMPLCALLALAGCYLPDNFRADLQVAADGRYAFVYEGDLTQLQFLQRIGTGELDGERLAEYVGIYERDLKRDSGFKKIEYLGNARYHVRYEQSGDLTETRQFSFPRRNAKFLGLRVREDGLIEIFGDKLPEQHREELLARGFDARGIVRVWARGEVLTHNAESVTQGSPPLYQWTIRSLRDPTPNLILAPAR</sequence>
<proteinExistence type="predicted"/>
<evidence type="ECO:0000313" key="2">
    <source>
        <dbReference type="EMBL" id="MBP5858012.1"/>
    </source>
</evidence>
<accession>A0A8J7V3J5</accession>
<evidence type="ECO:0000256" key="1">
    <source>
        <dbReference type="SAM" id="SignalP"/>
    </source>
</evidence>